<feature type="compositionally biased region" description="Basic and acidic residues" evidence="3">
    <location>
        <begin position="256"/>
        <end position="265"/>
    </location>
</feature>
<evidence type="ECO:0000256" key="2">
    <source>
        <dbReference type="ARBA" id="ARBA00022801"/>
    </source>
</evidence>
<reference evidence="5" key="1">
    <citation type="submission" date="2021-01" db="EMBL/GenBank/DDBJ databases">
        <authorList>
            <person name="Corre E."/>
            <person name="Pelletier E."/>
            <person name="Niang G."/>
            <person name="Scheremetjew M."/>
            <person name="Finn R."/>
            <person name="Kale V."/>
            <person name="Holt S."/>
            <person name="Cochrane G."/>
            <person name="Meng A."/>
            <person name="Brown T."/>
            <person name="Cohen L."/>
        </authorList>
    </citation>
    <scope>NUCLEOTIDE SEQUENCE</scope>
    <source>
        <strain evidence="5">10249 10 AB</strain>
    </source>
</reference>
<dbReference type="Pfam" id="PF00293">
    <property type="entry name" value="NUDIX"/>
    <property type="match status" value="1"/>
</dbReference>
<dbReference type="Gene3D" id="3.90.79.10">
    <property type="entry name" value="Nucleoside Triphosphate Pyrophosphohydrolase"/>
    <property type="match status" value="1"/>
</dbReference>
<dbReference type="AlphaFoldDB" id="A0A7S4EL20"/>
<dbReference type="InterPro" id="IPR000086">
    <property type="entry name" value="NUDIX_hydrolase_dom"/>
</dbReference>
<feature type="region of interest" description="Disordered" evidence="3">
    <location>
        <begin position="247"/>
        <end position="280"/>
    </location>
</feature>
<sequence length="515" mass="56115">MIPTSRFLMQMKSKKTIWSTAVAAAATTTTCTVLFCSPSSGDNASSRNGGEQRHSFASAFAPFGIPTKAASLPLCVGSSSSPTGTSHLCGGSAIAATTATTRLSAFSTALGAATRLSLSPNVTYCKESGVVTNKGEGNENDNDNDKESSSVVVTEIPFDESVLAYDHYNGVTIHLDKYDQTGDDYDDNDDDSLSSSFAAKLNDALAIWKAEGRKGIWIHTNAQSAKYIPDCMEAGFQFHKILPKKTSSDTGIGNDNDNHASKADEEVNNNNSNNNNININNDNSLVLSRWLPTDTPSRLPHGPTHQVGVGVILFNPSDPSQMLVVKELSGPAAKYNLWKMPTGLVDPQEYVPEAASRELLEETGVEATMSGILCIRQAHRSNADTSDMFFVCKVTPVSDQIQWKRQEAEIADIRWMCVKEYCEQDHWQGSPLYETLNGCVMKASIQEQEHYNLQQMQLQRDKDEKDADRGIVTTGIEHRQLEVGFGRTDGKSEALFLLQQKSQQSSSITTTGSKL</sequence>
<dbReference type="GO" id="GO:0047631">
    <property type="term" value="F:ADP-ribose diphosphatase activity"/>
    <property type="evidence" value="ECO:0007669"/>
    <property type="project" value="TreeGrafter"/>
</dbReference>
<proteinExistence type="inferred from homology"/>
<accession>A0A7S4EL20</accession>
<dbReference type="GO" id="GO:0051287">
    <property type="term" value="F:NAD binding"/>
    <property type="evidence" value="ECO:0007669"/>
    <property type="project" value="TreeGrafter"/>
</dbReference>
<dbReference type="InterPro" id="IPR003293">
    <property type="entry name" value="Nudix_hydrolase6-like"/>
</dbReference>
<protein>
    <recommendedName>
        <fullName evidence="4">Nudix hydrolase domain-containing protein</fullName>
    </recommendedName>
</protein>
<feature type="domain" description="Nudix hydrolase" evidence="4">
    <location>
        <begin position="304"/>
        <end position="438"/>
    </location>
</feature>
<comment type="similarity">
    <text evidence="1">Belongs to the Nudix hydrolase family.</text>
</comment>
<name>A0A7S4EL20_9STRA</name>
<evidence type="ECO:0000259" key="4">
    <source>
        <dbReference type="PROSITE" id="PS51462"/>
    </source>
</evidence>
<dbReference type="InterPro" id="IPR015797">
    <property type="entry name" value="NUDIX_hydrolase-like_dom_sf"/>
</dbReference>
<dbReference type="EMBL" id="HBIX01018666">
    <property type="protein sequence ID" value="CAE0720576.1"/>
    <property type="molecule type" value="Transcribed_RNA"/>
</dbReference>
<evidence type="ECO:0000313" key="5">
    <source>
        <dbReference type="EMBL" id="CAE0720576.1"/>
    </source>
</evidence>
<gene>
    <name evidence="5" type="ORF">PAUS00366_LOCUS13330</name>
</gene>
<dbReference type="PROSITE" id="PS51462">
    <property type="entry name" value="NUDIX"/>
    <property type="match status" value="1"/>
</dbReference>
<organism evidence="5">
    <name type="scientific">Pseudo-nitzschia australis</name>
    <dbReference type="NCBI Taxonomy" id="44445"/>
    <lineage>
        <taxon>Eukaryota</taxon>
        <taxon>Sar</taxon>
        <taxon>Stramenopiles</taxon>
        <taxon>Ochrophyta</taxon>
        <taxon>Bacillariophyta</taxon>
        <taxon>Bacillariophyceae</taxon>
        <taxon>Bacillariophycidae</taxon>
        <taxon>Bacillariales</taxon>
        <taxon>Bacillariaceae</taxon>
        <taxon>Pseudo-nitzschia</taxon>
    </lineage>
</organism>
<dbReference type="SUPFAM" id="SSF55811">
    <property type="entry name" value="Nudix"/>
    <property type="match status" value="1"/>
</dbReference>
<feature type="compositionally biased region" description="Low complexity" evidence="3">
    <location>
        <begin position="268"/>
        <end position="280"/>
    </location>
</feature>
<feature type="region of interest" description="Disordered" evidence="3">
    <location>
        <begin position="130"/>
        <end position="149"/>
    </location>
</feature>
<dbReference type="PANTHER" id="PTHR13994">
    <property type="entry name" value="NUDIX HYDROLASE RELATED"/>
    <property type="match status" value="1"/>
</dbReference>
<dbReference type="GO" id="GO:0035529">
    <property type="term" value="F:NADH pyrophosphatase activity"/>
    <property type="evidence" value="ECO:0007669"/>
    <property type="project" value="TreeGrafter"/>
</dbReference>
<dbReference type="PANTHER" id="PTHR13994:SF13">
    <property type="entry name" value="FI03680P"/>
    <property type="match status" value="1"/>
</dbReference>
<evidence type="ECO:0000256" key="3">
    <source>
        <dbReference type="SAM" id="MobiDB-lite"/>
    </source>
</evidence>
<keyword evidence="2" id="KW-0378">Hydrolase</keyword>
<dbReference type="Pfam" id="PF18290">
    <property type="entry name" value="Nudix_hydro"/>
    <property type="match status" value="1"/>
</dbReference>
<dbReference type="InterPro" id="IPR040618">
    <property type="entry name" value="Pre-Nudix"/>
</dbReference>
<evidence type="ECO:0000256" key="1">
    <source>
        <dbReference type="ARBA" id="ARBA00005582"/>
    </source>
</evidence>
<dbReference type="Gene3D" id="3.40.630.30">
    <property type="match status" value="1"/>
</dbReference>
<dbReference type="PROSITE" id="PS00893">
    <property type="entry name" value="NUDIX_BOX"/>
    <property type="match status" value="1"/>
</dbReference>
<dbReference type="InterPro" id="IPR020084">
    <property type="entry name" value="NUDIX_hydrolase_CS"/>
</dbReference>